<dbReference type="Pfam" id="PF20803">
    <property type="entry name" value="PaaX_M"/>
    <property type="match status" value="1"/>
</dbReference>
<evidence type="ECO:0000259" key="1">
    <source>
        <dbReference type="Pfam" id="PF20803"/>
    </source>
</evidence>
<dbReference type="SUPFAM" id="SSF46785">
    <property type="entry name" value="Winged helix' DNA-binding domain"/>
    <property type="match status" value="1"/>
</dbReference>
<reference evidence="3" key="1">
    <citation type="submission" date="2017-09" db="EMBL/GenBank/DDBJ databases">
        <title>Depth-based differentiation of microbial function through sediment-hosted aquifers and enrichment of novel symbionts in the deep terrestrial subsurface.</title>
        <authorList>
            <person name="Probst A.J."/>
            <person name="Ladd B."/>
            <person name="Jarett J.K."/>
            <person name="Geller-Mcgrath D.E."/>
            <person name="Sieber C.M.K."/>
            <person name="Emerson J.B."/>
            <person name="Anantharaman K."/>
            <person name="Thomas B.C."/>
            <person name="Malmstrom R."/>
            <person name="Stieglmeier M."/>
            <person name="Klingl A."/>
            <person name="Woyke T."/>
            <person name="Ryan C.M."/>
            <person name="Banfield J.F."/>
        </authorList>
    </citation>
    <scope>NUCLEOTIDE SEQUENCE [LARGE SCALE GENOMIC DNA]</scope>
</reference>
<dbReference type="PANTHER" id="PTHR30319">
    <property type="entry name" value="PHENYLACETIC ACID REGULATOR-RELATED TRANSCRIPTIONAL REPRESSOR"/>
    <property type="match status" value="1"/>
</dbReference>
<gene>
    <name evidence="2" type="ORF">COS21_00925</name>
</gene>
<accession>A0A2M7DEG2</accession>
<sequence length="215" mass="25134">MAQRIYLNLAETKNRQKSKQIINKGLDLASAILMSFKESGEGFLRSLPSSYPEFKMIKDMFGVQGYPRSQIKEINNSSIRSSLYRLRKQGLLVKDVNKKIYCLTDEGKKMALKIKSRYIATPERPWDGKLRLFFFDIPESKKGWRGAIRRELAIAQFYQLQKSVYIGKYPLPEDFYCELENNNISRFVFLLTVGDIDRLDDILKLLEKSARKEKR</sequence>
<protein>
    <recommendedName>
        <fullName evidence="1">Transcriptional repressor PaaX-like central Cas2-like domain-containing protein</fullName>
    </recommendedName>
</protein>
<dbReference type="InterPro" id="IPR036390">
    <property type="entry name" value="WH_DNA-bd_sf"/>
</dbReference>
<proteinExistence type="predicted"/>
<feature type="domain" description="Transcriptional repressor PaaX-like central Cas2-like" evidence="1">
    <location>
        <begin position="124"/>
        <end position="193"/>
    </location>
</feature>
<dbReference type="EMBL" id="PETV01000029">
    <property type="protein sequence ID" value="PIV47257.1"/>
    <property type="molecule type" value="Genomic_DNA"/>
</dbReference>
<dbReference type="PANTHER" id="PTHR30319:SF1">
    <property type="entry name" value="TRANSCRIPTIONAL REPRESSOR PAAX"/>
    <property type="match status" value="1"/>
</dbReference>
<dbReference type="GO" id="GO:0006351">
    <property type="term" value="P:DNA-templated transcription"/>
    <property type="evidence" value="ECO:0007669"/>
    <property type="project" value="TreeGrafter"/>
</dbReference>
<comment type="caution">
    <text evidence="2">The sequence shown here is derived from an EMBL/GenBank/DDBJ whole genome shotgun (WGS) entry which is preliminary data.</text>
</comment>
<name>A0A2M7DEG2_9BACT</name>
<evidence type="ECO:0000313" key="3">
    <source>
        <dbReference type="Proteomes" id="UP000229030"/>
    </source>
</evidence>
<evidence type="ECO:0000313" key="2">
    <source>
        <dbReference type="EMBL" id="PIV47257.1"/>
    </source>
</evidence>
<dbReference type="InterPro" id="IPR048846">
    <property type="entry name" value="PaaX-like_central"/>
</dbReference>
<dbReference type="Proteomes" id="UP000229030">
    <property type="component" value="Unassembled WGS sequence"/>
</dbReference>
<organism evidence="2 3">
    <name type="scientific">bacterium (Candidatus Gribaldobacteria) CG02_land_8_20_14_3_00_41_15</name>
    <dbReference type="NCBI Taxonomy" id="2014270"/>
    <lineage>
        <taxon>Bacteria</taxon>
        <taxon>Candidatus Gribaldobacteria</taxon>
    </lineage>
</organism>
<dbReference type="AlphaFoldDB" id="A0A2M7DEG2"/>
<dbReference type="Gene3D" id="3.30.70.2650">
    <property type="match status" value="1"/>
</dbReference>